<name>A0A7S7NVZ5_PALFE</name>
<sequence>MKKILNWFRRGDLETGLDRELRYHFERRVNDLIQSGVAEAEAKRQATLEMGGLAQVREEVRDVWLSRWLRDFLYDLRFSARSFLRNPSFTATTMLSLALGIGATTAIYSLVDQVMLHALPVRQPEQLVLVDWRGEQLANGFGSYNLMSYPICGDLQGQTQIFDGVLCRAATTVNLSTGSEPKPAGAEIVSGSYFAVLGVGAAMGRVLGPEDDQTAEASPVVVLSYDFWKTQMDGAADVLGRKVLVNQYPMTVVGVAAPQFRGVDVGEVPSLWIPASMSSQALPGFKGLKNRRMRWMQILGRLKPGMTLERARSGLEPWFQAMRLEDMGRPGFPRITAERRKQYLSSWLEVTPAPQGHAPLRRRLAQPLWVLLAATGVLLGLACLNVAGLFLARGSAREREISTRLALGASRSRIGRQLLADSVLLALAGGLLGLAIAPSAMKTLIAFLPSQVTNNDLHAAVDKRLLFFAFLVSLAAGLLSGFAPALQAGRKSLMTSLRERGGSASGGVRLRKVIVTVQIAFSLILVVGAMLFMRTLTGLLEKGPGFDTTSLVSFQLDPRRNGYTPQQSSQLIRRLHEEIRTAPGTQASAVARYALLTGGSWNDLMTIQGNERISTDRDVNLNAVTPGFFSTMGVRLIAGRDFDERDTRPVGEFGQRTAIVSESFVKRYLGGRSPLGMRVCECTGPDAKPDLEVIGVVADFSYRGIRDNAEQAFFAMLEGNDSGGTFYVKVRGTPEQASASLRSIVRNADPALPISSFRTLDEQVNRSLNTERMLATLSGAFGTLALLLSLVGLYGVMSFVVTQRTREIGIRLALGATGGSAIWLVLRDALVMVGAGMAIALPCVAGLGRLVESQLFGVKATDPWTIGLSALLLATAALGAAMVPAYRASTVNPVEALRLE</sequence>
<evidence type="ECO:0000256" key="1">
    <source>
        <dbReference type="ARBA" id="ARBA00004651"/>
    </source>
</evidence>
<proteinExistence type="inferred from homology"/>
<feature type="transmembrane region" description="Helical" evidence="7">
    <location>
        <begin position="832"/>
        <end position="851"/>
    </location>
</feature>
<evidence type="ECO:0000313" key="10">
    <source>
        <dbReference type="EMBL" id="QOY90815.1"/>
    </source>
</evidence>
<keyword evidence="11" id="KW-1185">Reference proteome</keyword>
<feature type="transmembrane region" description="Helical" evidence="7">
    <location>
        <begin position="808"/>
        <end position="826"/>
    </location>
</feature>
<dbReference type="GO" id="GO:0022857">
    <property type="term" value="F:transmembrane transporter activity"/>
    <property type="evidence" value="ECO:0007669"/>
    <property type="project" value="TreeGrafter"/>
</dbReference>
<feature type="domain" description="MacB-like periplasmic core" evidence="9">
    <location>
        <begin position="519"/>
        <end position="742"/>
    </location>
</feature>
<dbReference type="Pfam" id="PF12704">
    <property type="entry name" value="MacB_PCD"/>
    <property type="match status" value="2"/>
</dbReference>
<evidence type="ECO:0000259" key="9">
    <source>
        <dbReference type="Pfam" id="PF12704"/>
    </source>
</evidence>
<dbReference type="AlphaFoldDB" id="A0A7S7NVZ5"/>
<feature type="transmembrane region" description="Helical" evidence="7">
    <location>
        <begin position="89"/>
        <end position="111"/>
    </location>
</feature>
<evidence type="ECO:0000256" key="5">
    <source>
        <dbReference type="ARBA" id="ARBA00023136"/>
    </source>
</evidence>
<dbReference type="InterPro" id="IPR003838">
    <property type="entry name" value="ABC3_permease_C"/>
</dbReference>
<dbReference type="InterPro" id="IPR017800">
    <property type="entry name" value="ADOP"/>
</dbReference>
<feature type="transmembrane region" description="Helical" evidence="7">
    <location>
        <begin position="423"/>
        <end position="445"/>
    </location>
</feature>
<dbReference type="NCBIfam" id="NF038403">
    <property type="entry name" value="perm_prefix_1"/>
    <property type="match status" value="1"/>
</dbReference>
<keyword evidence="2" id="KW-1003">Cell membrane</keyword>
<reference evidence="10 11" key="1">
    <citation type="submission" date="2020-10" db="EMBL/GenBank/DDBJ databases">
        <title>Complete genome sequence of Paludibaculum fermentans P105T, a facultatively anaerobic acidobacterium capable of dissimilatory Fe(III) reduction.</title>
        <authorList>
            <person name="Dedysh S.N."/>
            <person name="Beletsky A.V."/>
            <person name="Kulichevskaya I.S."/>
            <person name="Mardanov A.V."/>
            <person name="Ravin N.V."/>
        </authorList>
    </citation>
    <scope>NUCLEOTIDE SEQUENCE [LARGE SCALE GENOMIC DNA]</scope>
    <source>
        <strain evidence="10 11">P105</strain>
    </source>
</reference>
<dbReference type="NCBIfam" id="TIGR03434">
    <property type="entry name" value="ADOP"/>
    <property type="match status" value="1"/>
</dbReference>
<dbReference type="PANTHER" id="PTHR30572:SF4">
    <property type="entry name" value="ABC TRANSPORTER PERMEASE YTRF"/>
    <property type="match status" value="1"/>
</dbReference>
<accession>A0A7S7NVZ5</accession>
<dbReference type="GO" id="GO:0005886">
    <property type="term" value="C:plasma membrane"/>
    <property type="evidence" value="ECO:0007669"/>
    <property type="project" value="UniProtKB-SubCell"/>
</dbReference>
<feature type="transmembrane region" description="Helical" evidence="7">
    <location>
        <begin position="465"/>
        <end position="489"/>
    </location>
</feature>
<gene>
    <name evidence="10" type="ORF">IRI77_12970</name>
</gene>
<comment type="similarity">
    <text evidence="6">Belongs to the ABC-4 integral membrane protein family.</text>
</comment>
<feature type="transmembrane region" description="Helical" evidence="7">
    <location>
        <begin position="863"/>
        <end position="886"/>
    </location>
</feature>
<dbReference type="EMBL" id="CP063849">
    <property type="protein sequence ID" value="QOY90815.1"/>
    <property type="molecule type" value="Genomic_DNA"/>
</dbReference>
<feature type="domain" description="ABC3 transporter permease C-terminal" evidence="8">
    <location>
        <begin position="375"/>
        <end position="492"/>
    </location>
</feature>
<dbReference type="Proteomes" id="UP000593892">
    <property type="component" value="Chromosome"/>
</dbReference>
<feature type="domain" description="MacB-like periplasmic core" evidence="9">
    <location>
        <begin position="90"/>
        <end position="315"/>
    </location>
</feature>
<evidence type="ECO:0000256" key="6">
    <source>
        <dbReference type="ARBA" id="ARBA00038076"/>
    </source>
</evidence>
<dbReference type="Pfam" id="PF02687">
    <property type="entry name" value="FtsX"/>
    <property type="match status" value="2"/>
</dbReference>
<evidence type="ECO:0000256" key="7">
    <source>
        <dbReference type="SAM" id="Phobius"/>
    </source>
</evidence>
<feature type="domain" description="ABC3 transporter permease C-terminal" evidence="8">
    <location>
        <begin position="780"/>
        <end position="893"/>
    </location>
</feature>
<organism evidence="10 11">
    <name type="scientific">Paludibaculum fermentans</name>
    <dbReference type="NCBI Taxonomy" id="1473598"/>
    <lineage>
        <taxon>Bacteria</taxon>
        <taxon>Pseudomonadati</taxon>
        <taxon>Acidobacteriota</taxon>
        <taxon>Terriglobia</taxon>
        <taxon>Bryobacterales</taxon>
        <taxon>Bryobacteraceae</taxon>
        <taxon>Paludibaculum</taxon>
    </lineage>
</organism>
<comment type="subcellular location">
    <subcellularLocation>
        <location evidence="1">Cell membrane</location>
        <topology evidence="1">Multi-pass membrane protein</topology>
    </subcellularLocation>
</comment>
<evidence type="ECO:0000259" key="8">
    <source>
        <dbReference type="Pfam" id="PF02687"/>
    </source>
</evidence>
<dbReference type="RefSeq" id="WP_194452472.1">
    <property type="nucleotide sequence ID" value="NZ_CP063849.1"/>
</dbReference>
<keyword evidence="5 7" id="KW-0472">Membrane</keyword>
<evidence type="ECO:0000313" key="11">
    <source>
        <dbReference type="Proteomes" id="UP000593892"/>
    </source>
</evidence>
<evidence type="ECO:0000256" key="4">
    <source>
        <dbReference type="ARBA" id="ARBA00022989"/>
    </source>
</evidence>
<feature type="transmembrane region" description="Helical" evidence="7">
    <location>
        <begin position="368"/>
        <end position="392"/>
    </location>
</feature>
<dbReference type="InterPro" id="IPR025857">
    <property type="entry name" value="MacB_PCD"/>
</dbReference>
<dbReference type="InterPro" id="IPR050250">
    <property type="entry name" value="Macrolide_Exporter_MacB"/>
</dbReference>
<keyword evidence="3 7" id="KW-0812">Transmembrane</keyword>
<dbReference type="InterPro" id="IPR047928">
    <property type="entry name" value="Perm_prefix_1"/>
</dbReference>
<protein>
    <submittedName>
        <fullName evidence="10">ABC transporter permease</fullName>
    </submittedName>
</protein>
<dbReference type="PANTHER" id="PTHR30572">
    <property type="entry name" value="MEMBRANE COMPONENT OF TRANSPORTER-RELATED"/>
    <property type="match status" value="1"/>
</dbReference>
<evidence type="ECO:0000256" key="2">
    <source>
        <dbReference type="ARBA" id="ARBA00022475"/>
    </source>
</evidence>
<dbReference type="KEGG" id="pfer:IRI77_12970"/>
<feature type="transmembrane region" description="Helical" evidence="7">
    <location>
        <begin position="773"/>
        <end position="796"/>
    </location>
</feature>
<evidence type="ECO:0000256" key="3">
    <source>
        <dbReference type="ARBA" id="ARBA00022692"/>
    </source>
</evidence>
<keyword evidence="4 7" id="KW-1133">Transmembrane helix</keyword>
<feature type="transmembrane region" description="Helical" evidence="7">
    <location>
        <begin position="510"/>
        <end position="533"/>
    </location>
</feature>